<keyword evidence="6" id="KW-0805">Transcription regulation</keyword>
<feature type="region of interest" description="Disordered" evidence="9">
    <location>
        <begin position="65"/>
        <end position="178"/>
    </location>
</feature>
<organism evidence="10 11">
    <name type="scientific">Dendryphion nanum</name>
    <dbReference type="NCBI Taxonomy" id="256645"/>
    <lineage>
        <taxon>Eukaryota</taxon>
        <taxon>Fungi</taxon>
        <taxon>Dikarya</taxon>
        <taxon>Ascomycota</taxon>
        <taxon>Pezizomycotina</taxon>
        <taxon>Dothideomycetes</taxon>
        <taxon>Pleosporomycetidae</taxon>
        <taxon>Pleosporales</taxon>
        <taxon>Torulaceae</taxon>
        <taxon>Dendryphion</taxon>
    </lineage>
</organism>
<accession>A0A9P9E0U5</accession>
<feature type="compositionally biased region" description="Polar residues" evidence="9">
    <location>
        <begin position="128"/>
        <end position="141"/>
    </location>
</feature>
<evidence type="ECO:0008006" key="12">
    <source>
        <dbReference type="Google" id="ProtNLM"/>
    </source>
</evidence>
<dbReference type="PANTHER" id="PTHR28246:SF1">
    <property type="entry name" value="G1-SPECIFIC TRANSCRIPTIONAL REPRESSOR WHI5-RELATED"/>
    <property type="match status" value="1"/>
</dbReference>
<feature type="region of interest" description="Disordered" evidence="9">
    <location>
        <begin position="366"/>
        <end position="390"/>
    </location>
</feature>
<keyword evidence="5" id="KW-0678">Repressor</keyword>
<keyword evidence="8" id="KW-0539">Nucleus</keyword>
<protein>
    <recommendedName>
        <fullName evidence="12">Cyclin-dependent kinase</fullName>
    </recommendedName>
</protein>
<comment type="similarity">
    <text evidence="3">Belongs to the WHI5/NRM1 family.</text>
</comment>
<feature type="compositionally biased region" description="Polar residues" evidence="9">
    <location>
        <begin position="328"/>
        <end position="341"/>
    </location>
</feature>
<evidence type="ECO:0000256" key="8">
    <source>
        <dbReference type="ARBA" id="ARBA00023242"/>
    </source>
</evidence>
<keyword evidence="4" id="KW-0963">Cytoplasm</keyword>
<dbReference type="GO" id="GO:0003712">
    <property type="term" value="F:transcription coregulator activity"/>
    <property type="evidence" value="ECO:0007669"/>
    <property type="project" value="TreeGrafter"/>
</dbReference>
<evidence type="ECO:0000256" key="2">
    <source>
        <dbReference type="ARBA" id="ARBA00004496"/>
    </source>
</evidence>
<dbReference type="AlphaFoldDB" id="A0A9P9E0U5"/>
<dbReference type="GO" id="GO:0033309">
    <property type="term" value="C:SBF transcription complex"/>
    <property type="evidence" value="ECO:0007669"/>
    <property type="project" value="TreeGrafter"/>
</dbReference>
<gene>
    <name evidence="10" type="ORF">B0J11DRAFT_276615</name>
</gene>
<dbReference type="InterPro" id="IPR013734">
    <property type="entry name" value="TF_Nrm1/Whi5"/>
</dbReference>
<feature type="compositionally biased region" description="Polar residues" evidence="9">
    <location>
        <begin position="97"/>
        <end position="117"/>
    </location>
</feature>
<evidence type="ECO:0000256" key="3">
    <source>
        <dbReference type="ARBA" id="ARBA00006922"/>
    </source>
</evidence>
<feature type="compositionally biased region" description="Polar residues" evidence="9">
    <location>
        <begin position="210"/>
        <end position="226"/>
    </location>
</feature>
<dbReference type="EMBL" id="JAGMWT010000005">
    <property type="protein sequence ID" value="KAH7128691.1"/>
    <property type="molecule type" value="Genomic_DNA"/>
</dbReference>
<evidence type="ECO:0000256" key="4">
    <source>
        <dbReference type="ARBA" id="ARBA00022490"/>
    </source>
</evidence>
<dbReference type="OrthoDB" id="2359117at2759"/>
<name>A0A9P9E0U5_9PLEO</name>
<evidence type="ECO:0000313" key="11">
    <source>
        <dbReference type="Proteomes" id="UP000700596"/>
    </source>
</evidence>
<evidence type="ECO:0000313" key="10">
    <source>
        <dbReference type="EMBL" id="KAH7128691.1"/>
    </source>
</evidence>
<evidence type="ECO:0000256" key="7">
    <source>
        <dbReference type="ARBA" id="ARBA00023163"/>
    </source>
</evidence>
<evidence type="ECO:0000256" key="6">
    <source>
        <dbReference type="ARBA" id="ARBA00023015"/>
    </source>
</evidence>
<dbReference type="Proteomes" id="UP000700596">
    <property type="component" value="Unassembled WGS sequence"/>
</dbReference>
<sequence>MLNGGHALSAGYPAMNNNISTAHPTAIANLYSRDITDPQDSYLSAASSEFTAPGLLSSSSNISNSTAAETDFTSPSITSAPSSQAYPVERYVPPSPTQSRSQNVQTPAPRINTTNALRTGDTAASPMSLDSPSITQGSKRTASGVIKSAVTGATMERISTPPVGHKRSKSTGSNTKIGELSAQLKTRLSYAMVKVQNGWEKQSLEELEDQASQRGSPTSLIGTSERPSFDSPRPAERLRRQSGVSEISDRPIMSPGQGSPRYSGRPRISPPLSLWPTASPLTYHNQDNGPVLAPPAEIGPRRKRRSSASHAPPPLLGSTQRKHYSDLGSMSTPRTPNSSATPRAGILRMPSQQAEKDAVDTLLFMSSPKNSGRVPHAAVDGQPQPSPLRSEFPARRVMFDHTAEDKVVHQPHHYVPNGQQAYYQRHLAR</sequence>
<evidence type="ECO:0000256" key="1">
    <source>
        <dbReference type="ARBA" id="ARBA00004123"/>
    </source>
</evidence>
<dbReference type="PANTHER" id="PTHR28246">
    <property type="entry name" value="G1-SPECIFIC TRANSCRIPTIONAL REPRESSOR WHI5-RELATED"/>
    <property type="match status" value="1"/>
</dbReference>
<reference evidence="10" key="1">
    <citation type="journal article" date="2021" name="Nat. Commun.">
        <title>Genetic determinants of endophytism in the Arabidopsis root mycobiome.</title>
        <authorList>
            <person name="Mesny F."/>
            <person name="Miyauchi S."/>
            <person name="Thiergart T."/>
            <person name="Pickel B."/>
            <person name="Atanasova L."/>
            <person name="Karlsson M."/>
            <person name="Huettel B."/>
            <person name="Barry K.W."/>
            <person name="Haridas S."/>
            <person name="Chen C."/>
            <person name="Bauer D."/>
            <person name="Andreopoulos W."/>
            <person name="Pangilinan J."/>
            <person name="LaButti K."/>
            <person name="Riley R."/>
            <person name="Lipzen A."/>
            <person name="Clum A."/>
            <person name="Drula E."/>
            <person name="Henrissat B."/>
            <person name="Kohler A."/>
            <person name="Grigoriev I.V."/>
            <person name="Martin F.M."/>
            <person name="Hacquard S."/>
        </authorList>
    </citation>
    <scope>NUCLEOTIDE SEQUENCE</scope>
    <source>
        <strain evidence="10">MPI-CAGE-CH-0243</strain>
    </source>
</reference>
<feature type="compositionally biased region" description="Polar residues" evidence="9">
    <location>
        <begin position="66"/>
        <end position="85"/>
    </location>
</feature>
<feature type="compositionally biased region" description="Polar residues" evidence="9">
    <location>
        <begin position="279"/>
        <end position="288"/>
    </location>
</feature>
<dbReference type="InterPro" id="IPR039198">
    <property type="entry name" value="Srl3/Whi5"/>
</dbReference>
<dbReference type="GO" id="GO:0000082">
    <property type="term" value="P:G1/S transition of mitotic cell cycle"/>
    <property type="evidence" value="ECO:0007669"/>
    <property type="project" value="InterPro"/>
</dbReference>
<dbReference type="GO" id="GO:0005737">
    <property type="term" value="C:cytoplasm"/>
    <property type="evidence" value="ECO:0007669"/>
    <property type="project" value="UniProtKB-SubCell"/>
</dbReference>
<feature type="region of interest" description="Disordered" evidence="9">
    <location>
        <begin position="204"/>
        <end position="344"/>
    </location>
</feature>
<keyword evidence="7" id="KW-0804">Transcription</keyword>
<evidence type="ECO:0000256" key="9">
    <source>
        <dbReference type="SAM" id="MobiDB-lite"/>
    </source>
</evidence>
<comment type="subcellular location">
    <subcellularLocation>
        <location evidence="2">Cytoplasm</location>
    </subcellularLocation>
    <subcellularLocation>
        <location evidence="1">Nucleus</location>
    </subcellularLocation>
</comment>
<dbReference type="Pfam" id="PF08528">
    <property type="entry name" value="Whi5"/>
    <property type="match status" value="1"/>
</dbReference>
<comment type="caution">
    <text evidence="10">The sequence shown here is derived from an EMBL/GenBank/DDBJ whole genome shotgun (WGS) entry which is preliminary data.</text>
</comment>
<proteinExistence type="inferred from homology"/>
<evidence type="ECO:0000256" key="5">
    <source>
        <dbReference type="ARBA" id="ARBA00022491"/>
    </source>
</evidence>
<keyword evidence="11" id="KW-1185">Reference proteome</keyword>